<dbReference type="EMBL" id="PZZL01000029">
    <property type="protein sequence ID" value="PTM46630.1"/>
    <property type="molecule type" value="Genomic_DNA"/>
</dbReference>
<dbReference type="GO" id="GO:0055085">
    <property type="term" value="P:transmembrane transport"/>
    <property type="evidence" value="ECO:0007669"/>
    <property type="project" value="InterPro"/>
</dbReference>
<dbReference type="CDD" id="cd06261">
    <property type="entry name" value="TM_PBP2"/>
    <property type="match status" value="1"/>
</dbReference>
<comment type="subcellular location">
    <subcellularLocation>
        <location evidence="1 7">Cell membrane</location>
        <topology evidence="1 7">Multi-pass membrane protein</topology>
    </subcellularLocation>
</comment>
<dbReference type="InterPro" id="IPR000515">
    <property type="entry name" value="MetI-like"/>
</dbReference>
<reference evidence="9 10" key="1">
    <citation type="submission" date="2018-04" db="EMBL/GenBank/DDBJ databases">
        <title>Genomic Encyclopedia of Archaeal and Bacterial Type Strains, Phase II (KMG-II): from individual species to whole genera.</title>
        <authorList>
            <person name="Goeker M."/>
        </authorList>
    </citation>
    <scope>NUCLEOTIDE SEQUENCE [LARGE SCALE GENOMIC DNA]</scope>
    <source>
        <strain evidence="9 10">DSM 25521</strain>
    </source>
</reference>
<feature type="transmembrane region" description="Helical" evidence="7">
    <location>
        <begin position="101"/>
        <end position="121"/>
    </location>
</feature>
<proteinExistence type="inferred from homology"/>
<feature type="transmembrane region" description="Helical" evidence="7">
    <location>
        <begin position="142"/>
        <end position="162"/>
    </location>
</feature>
<evidence type="ECO:0000256" key="6">
    <source>
        <dbReference type="ARBA" id="ARBA00023136"/>
    </source>
</evidence>
<organism evidence="9 10">
    <name type="scientific">Phreatobacter oligotrophus</name>
    <dbReference type="NCBI Taxonomy" id="1122261"/>
    <lineage>
        <taxon>Bacteria</taxon>
        <taxon>Pseudomonadati</taxon>
        <taxon>Pseudomonadota</taxon>
        <taxon>Alphaproteobacteria</taxon>
        <taxon>Hyphomicrobiales</taxon>
        <taxon>Phreatobacteraceae</taxon>
        <taxon>Phreatobacter</taxon>
    </lineage>
</organism>
<dbReference type="AlphaFoldDB" id="A0A2T4YS48"/>
<feature type="domain" description="ABC transmembrane type-1" evidence="8">
    <location>
        <begin position="95"/>
        <end position="308"/>
    </location>
</feature>
<dbReference type="GO" id="GO:0005886">
    <property type="term" value="C:plasma membrane"/>
    <property type="evidence" value="ECO:0007669"/>
    <property type="project" value="UniProtKB-SubCell"/>
</dbReference>
<evidence type="ECO:0000256" key="2">
    <source>
        <dbReference type="ARBA" id="ARBA00022448"/>
    </source>
</evidence>
<name>A0A2T4YS48_9HYPH</name>
<dbReference type="PROSITE" id="PS50928">
    <property type="entry name" value="ABC_TM1"/>
    <property type="match status" value="1"/>
</dbReference>
<comment type="caution">
    <text evidence="9">The sequence shown here is derived from an EMBL/GenBank/DDBJ whole genome shotgun (WGS) entry which is preliminary data.</text>
</comment>
<evidence type="ECO:0000256" key="5">
    <source>
        <dbReference type="ARBA" id="ARBA00022989"/>
    </source>
</evidence>
<feature type="transmembrane region" description="Helical" evidence="7">
    <location>
        <begin position="285"/>
        <end position="308"/>
    </location>
</feature>
<dbReference type="RefSeq" id="WP_108179683.1">
    <property type="nucleotide sequence ID" value="NZ_PZZL01000029.1"/>
</dbReference>
<evidence type="ECO:0000256" key="3">
    <source>
        <dbReference type="ARBA" id="ARBA00022475"/>
    </source>
</evidence>
<accession>A0A2T4YS48</accession>
<feature type="transmembrane region" description="Helical" evidence="7">
    <location>
        <begin position="240"/>
        <end position="265"/>
    </location>
</feature>
<evidence type="ECO:0000256" key="7">
    <source>
        <dbReference type="RuleBase" id="RU363032"/>
    </source>
</evidence>
<evidence type="ECO:0000313" key="9">
    <source>
        <dbReference type="EMBL" id="PTM46630.1"/>
    </source>
</evidence>
<sequence>MIRYAVGRLLLGVVAVWVAATLAFLLAHLAPGGPAIGLGGENGAPGHIEAVNRALGLDRPLPVIYLDWLSRLVIGDLGYSWRAQAPVAVIIRDHAPVTLGLMVPALVLATLAGLPIGLWAASARNSNGWFAGALSALHALPSYVVAQALVFVFALGLGLFPVQGLSDPRVSLDGVARMADLVWRMTLPVLSLALLQMAFIALVARSRVAEEMARPYTKTAYAKGLGTTAVKLRHALPNAALPLVTLVGWRLGAAIGGSVVIETVFALPGLGRLAVTSASARDTPVVIGIVLVACTTTIAVNVLVDLIVRHLYPRSDDAWR</sequence>
<protein>
    <submittedName>
        <fullName evidence="9">Peptide/nickel transport system permease protein</fullName>
    </submittedName>
</protein>
<keyword evidence="6 7" id="KW-0472">Membrane</keyword>
<dbReference type="InterPro" id="IPR045621">
    <property type="entry name" value="BPD_transp_1_N"/>
</dbReference>
<evidence type="ECO:0000259" key="8">
    <source>
        <dbReference type="PROSITE" id="PS50928"/>
    </source>
</evidence>
<dbReference type="Pfam" id="PF19300">
    <property type="entry name" value="BPD_transp_1_N"/>
    <property type="match status" value="1"/>
</dbReference>
<keyword evidence="3" id="KW-1003">Cell membrane</keyword>
<evidence type="ECO:0000313" key="10">
    <source>
        <dbReference type="Proteomes" id="UP000241808"/>
    </source>
</evidence>
<feature type="transmembrane region" description="Helical" evidence="7">
    <location>
        <begin position="182"/>
        <end position="204"/>
    </location>
</feature>
<dbReference type="PANTHER" id="PTHR43163">
    <property type="entry name" value="DIPEPTIDE TRANSPORT SYSTEM PERMEASE PROTEIN DPPB-RELATED"/>
    <property type="match status" value="1"/>
</dbReference>
<dbReference type="OrthoDB" id="8480309at2"/>
<gene>
    <name evidence="9" type="ORF">C8P69_12911</name>
</gene>
<keyword evidence="4 7" id="KW-0812">Transmembrane</keyword>
<comment type="similarity">
    <text evidence="7">Belongs to the binding-protein-dependent transport system permease family.</text>
</comment>
<keyword evidence="5 7" id="KW-1133">Transmembrane helix</keyword>
<keyword evidence="2 7" id="KW-0813">Transport</keyword>
<dbReference type="Proteomes" id="UP000241808">
    <property type="component" value="Unassembled WGS sequence"/>
</dbReference>
<dbReference type="Gene3D" id="1.10.3720.10">
    <property type="entry name" value="MetI-like"/>
    <property type="match status" value="1"/>
</dbReference>
<evidence type="ECO:0000256" key="1">
    <source>
        <dbReference type="ARBA" id="ARBA00004651"/>
    </source>
</evidence>
<evidence type="ECO:0000256" key="4">
    <source>
        <dbReference type="ARBA" id="ARBA00022692"/>
    </source>
</evidence>
<keyword evidence="10" id="KW-1185">Reference proteome</keyword>
<dbReference type="InterPro" id="IPR035906">
    <property type="entry name" value="MetI-like_sf"/>
</dbReference>
<dbReference type="SUPFAM" id="SSF161098">
    <property type="entry name" value="MetI-like"/>
    <property type="match status" value="1"/>
</dbReference>
<dbReference type="Pfam" id="PF00528">
    <property type="entry name" value="BPD_transp_1"/>
    <property type="match status" value="1"/>
</dbReference>
<dbReference type="PANTHER" id="PTHR43163:SF6">
    <property type="entry name" value="DIPEPTIDE TRANSPORT SYSTEM PERMEASE PROTEIN DPPB-RELATED"/>
    <property type="match status" value="1"/>
</dbReference>